<evidence type="ECO:0000256" key="9">
    <source>
        <dbReference type="ARBA" id="ARBA00023237"/>
    </source>
</evidence>
<sequence length="1022" mass="109840">MRRRAPLVAPACGVGLQHWLRHPPTVHAASCPPHLEILVTSEPFMPRRHGWLPGMWRLVHVAMTLLLFATTVPSETLQAQSATSVTGLVRDETGAPVANAQLRIVGQERGGQTDERGRFVIQNVTPGEHTLEVRRIGFAVKRLPITVRAGTNEVPVALEHSALALDGVVVTGQGGEMERRRLSTNVDVISRDEIEASPTTRLDQLLQTKLPGAQIRMTSGQPGTTSLIRTRGINSVSTNSTPVIYVDGVRVDNLNTPATLGMNVSGGAHQGTATSALADIPLDNIERIEHIPGGAATTLYGSDAANGVIQIFTRRGVAGPTRANIEVETGMETPQTQFQFFNRTRDLLYRNGATQKYSAGVEGGTGGFTYSISGSARASQSHRVEGENNALSFRSGFGAEMGRSGRYQGSLSYNQDAYPRFRNGNSGGYNSIWFVEGGRSNAFGFNPNIDQLGDSAWRALQGFVSKAEALQDNSVRVRRFTTSHGFTIEPMTGLSVKANVGIDQRLTHERAITTNEFLIHTKQVAVGTSDRGTIQNYDRTFQGLTGELTAQHRYDRGAVSIVSAVGGQLFRNDDEQVAYTATNVRDGAQTVTGAGTTTGADATLRVANYGLYGQTNIGLSDKYFLELGVRADQNTAFGSTVGAQYYPKVGLVYELTQESWVRSVVSERWLPKFRLRGNYGVAGNFPRPFANDQTINFSSLGGALAATFGQPGDASLRPERTSTFEGGFDASLLSDRATVSLTVYKSRTDDALLNAPSAPSSGQTAQLRNVGVIENRGIELRSSVVPWSGPSGRLTLTGSLNTLKNKMVSTGNTPVFNLGGLSERTIQAVVEAGQPVGYLRGTKATFNADGTVAKIEQLQYLGKPHPDAFGSMSAQLRLGSRFTINADGDYQFGASSHSFDRHFRFQYGLPETIVPAAAVKAAGGPANIWLDVFNLFVEKTDFVKLRNVSVEYRLPDRFIPRGARSARISFAANNLLTWAASSFDPEVDLSGAIGQGGAAVGGFNYSTDSAARSFLLSIGVGF</sequence>
<evidence type="ECO:0000256" key="7">
    <source>
        <dbReference type="ARBA" id="ARBA00023136"/>
    </source>
</evidence>
<evidence type="ECO:0000256" key="11">
    <source>
        <dbReference type="RuleBase" id="RU003357"/>
    </source>
</evidence>
<dbReference type="Gene3D" id="2.170.130.10">
    <property type="entry name" value="TonB-dependent receptor, plug domain"/>
    <property type="match status" value="1"/>
</dbReference>
<dbReference type="InterPro" id="IPR013784">
    <property type="entry name" value="Carb-bd-like_fold"/>
</dbReference>
<accession>A0A3D4V9I0</accession>
<dbReference type="InterPro" id="IPR036942">
    <property type="entry name" value="Beta-barrel_TonB_sf"/>
</dbReference>
<dbReference type="GO" id="GO:0044718">
    <property type="term" value="P:siderophore transmembrane transport"/>
    <property type="evidence" value="ECO:0007669"/>
    <property type="project" value="TreeGrafter"/>
</dbReference>
<comment type="similarity">
    <text evidence="10 11">Belongs to the TonB-dependent receptor family.</text>
</comment>
<evidence type="ECO:0000256" key="8">
    <source>
        <dbReference type="ARBA" id="ARBA00023170"/>
    </source>
</evidence>
<keyword evidence="3 10" id="KW-1134">Transmembrane beta strand</keyword>
<dbReference type="InterPro" id="IPR000531">
    <property type="entry name" value="Beta-barrel_TonB"/>
</dbReference>
<keyword evidence="4 10" id="KW-0812">Transmembrane</keyword>
<evidence type="ECO:0000256" key="6">
    <source>
        <dbReference type="ARBA" id="ARBA00023077"/>
    </source>
</evidence>
<gene>
    <name evidence="14" type="ORF">DGD08_11300</name>
</gene>
<evidence type="ECO:0000256" key="1">
    <source>
        <dbReference type="ARBA" id="ARBA00004571"/>
    </source>
</evidence>
<keyword evidence="7 10" id="KW-0472">Membrane</keyword>
<keyword evidence="8" id="KW-0675">Receptor</keyword>
<evidence type="ECO:0000259" key="13">
    <source>
        <dbReference type="Pfam" id="PF07715"/>
    </source>
</evidence>
<organism evidence="14 15">
    <name type="scientific">Gemmatimonas aurantiaca</name>
    <dbReference type="NCBI Taxonomy" id="173480"/>
    <lineage>
        <taxon>Bacteria</taxon>
        <taxon>Pseudomonadati</taxon>
        <taxon>Gemmatimonadota</taxon>
        <taxon>Gemmatimonadia</taxon>
        <taxon>Gemmatimonadales</taxon>
        <taxon>Gemmatimonadaceae</taxon>
        <taxon>Gemmatimonas</taxon>
    </lineage>
</organism>
<dbReference type="GO" id="GO:0030246">
    <property type="term" value="F:carbohydrate binding"/>
    <property type="evidence" value="ECO:0007669"/>
    <property type="project" value="InterPro"/>
</dbReference>
<dbReference type="Pfam" id="PF00593">
    <property type="entry name" value="TonB_dep_Rec_b-barrel"/>
    <property type="match status" value="1"/>
</dbReference>
<evidence type="ECO:0000256" key="2">
    <source>
        <dbReference type="ARBA" id="ARBA00022448"/>
    </source>
</evidence>
<dbReference type="SUPFAM" id="SSF49452">
    <property type="entry name" value="Starch-binding domain-like"/>
    <property type="match status" value="1"/>
</dbReference>
<reference evidence="14 15" key="1">
    <citation type="journal article" date="2018" name="Nat. Biotechnol.">
        <title>A standardized bacterial taxonomy based on genome phylogeny substantially revises the tree of life.</title>
        <authorList>
            <person name="Parks D.H."/>
            <person name="Chuvochina M."/>
            <person name="Waite D.W."/>
            <person name="Rinke C."/>
            <person name="Skarshewski A."/>
            <person name="Chaumeil P.A."/>
            <person name="Hugenholtz P."/>
        </authorList>
    </citation>
    <scope>NUCLEOTIDE SEQUENCE [LARGE SCALE GENOMIC DNA]</scope>
    <source>
        <strain evidence="14">UBA8844</strain>
    </source>
</reference>
<dbReference type="AlphaFoldDB" id="A0A3D4V9I0"/>
<feature type="domain" description="TonB-dependent receptor plug" evidence="13">
    <location>
        <begin position="180"/>
        <end position="308"/>
    </location>
</feature>
<evidence type="ECO:0000313" key="14">
    <source>
        <dbReference type="EMBL" id="HCT57776.1"/>
    </source>
</evidence>
<keyword evidence="5" id="KW-0732">Signal</keyword>
<evidence type="ECO:0008006" key="16">
    <source>
        <dbReference type="Google" id="ProtNLM"/>
    </source>
</evidence>
<dbReference type="Proteomes" id="UP000264071">
    <property type="component" value="Unassembled WGS sequence"/>
</dbReference>
<dbReference type="GO" id="GO:0009279">
    <property type="term" value="C:cell outer membrane"/>
    <property type="evidence" value="ECO:0007669"/>
    <property type="project" value="UniProtKB-SubCell"/>
</dbReference>
<dbReference type="InterPro" id="IPR037066">
    <property type="entry name" value="Plug_dom_sf"/>
</dbReference>
<evidence type="ECO:0000256" key="3">
    <source>
        <dbReference type="ARBA" id="ARBA00022452"/>
    </source>
</evidence>
<evidence type="ECO:0000256" key="4">
    <source>
        <dbReference type="ARBA" id="ARBA00022692"/>
    </source>
</evidence>
<dbReference type="PANTHER" id="PTHR30069:SF29">
    <property type="entry name" value="HEMOGLOBIN AND HEMOGLOBIN-HAPTOGLOBIN-BINDING PROTEIN 1-RELATED"/>
    <property type="match status" value="1"/>
</dbReference>
<dbReference type="SUPFAM" id="SSF56935">
    <property type="entry name" value="Porins"/>
    <property type="match status" value="1"/>
</dbReference>
<evidence type="ECO:0000256" key="10">
    <source>
        <dbReference type="PROSITE-ProRule" id="PRU01360"/>
    </source>
</evidence>
<dbReference type="Pfam" id="PF07715">
    <property type="entry name" value="Plug"/>
    <property type="match status" value="1"/>
</dbReference>
<dbReference type="GO" id="GO:0015344">
    <property type="term" value="F:siderophore uptake transmembrane transporter activity"/>
    <property type="evidence" value="ECO:0007669"/>
    <property type="project" value="TreeGrafter"/>
</dbReference>
<keyword evidence="9 10" id="KW-0998">Cell outer membrane</keyword>
<evidence type="ECO:0000259" key="12">
    <source>
        <dbReference type="Pfam" id="PF00593"/>
    </source>
</evidence>
<feature type="domain" description="TonB-dependent receptor-like beta-barrel" evidence="12">
    <location>
        <begin position="453"/>
        <end position="897"/>
    </location>
</feature>
<comment type="caution">
    <text evidence="14">The sequence shown here is derived from an EMBL/GenBank/DDBJ whole genome shotgun (WGS) entry which is preliminary data.</text>
</comment>
<dbReference type="Pfam" id="PF13620">
    <property type="entry name" value="CarboxypepD_reg"/>
    <property type="match status" value="1"/>
</dbReference>
<comment type="subcellular location">
    <subcellularLocation>
        <location evidence="1 10">Cell outer membrane</location>
        <topology evidence="1 10">Multi-pass membrane protein</topology>
    </subcellularLocation>
</comment>
<dbReference type="Gene3D" id="2.40.170.20">
    <property type="entry name" value="TonB-dependent receptor, beta-barrel domain"/>
    <property type="match status" value="1"/>
</dbReference>
<dbReference type="PROSITE" id="PS52016">
    <property type="entry name" value="TONB_DEPENDENT_REC_3"/>
    <property type="match status" value="1"/>
</dbReference>
<dbReference type="Gene3D" id="2.60.40.1120">
    <property type="entry name" value="Carboxypeptidase-like, regulatory domain"/>
    <property type="match status" value="1"/>
</dbReference>
<dbReference type="PANTHER" id="PTHR30069">
    <property type="entry name" value="TONB-DEPENDENT OUTER MEMBRANE RECEPTOR"/>
    <property type="match status" value="1"/>
</dbReference>
<dbReference type="InterPro" id="IPR012910">
    <property type="entry name" value="Plug_dom"/>
</dbReference>
<name>A0A3D4V9I0_9BACT</name>
<dbReference type="EMBL" id="DPIY01000010">
    <property type="protein sequence ID" value="HCT57776.1"/>
    <property type="molecule type" value="Genomic_DNA"/>
</dbReference>
<evidence type="ECO:0000256" key="5">
    <source>
        <dbReference type="ARBA" id="ARBA00022729"/>
    </source>
</evidence>
<protein>
    <recommendedName>
        <fullName evidence="16">TonB-dependent receptor</fullName>
    </recommendedName>
</protein>
<evidence type="ECO:0000313" key="15">
    <source>
        <dbReference type="Proteomes" id="UP000264071"/>
    </source>
</evidence>
<proteinExistence type="inferred from homology"/>
<keyword evidence="2 10" id="KW-0813">Transport</keyword>
<dbReference type="InterPro" id="IPR039426">
    <property type="entry name" value="TonB-dep_rcpt-like"/>
</dbReference>
<keyword evidence="6 11" id="KW-0798">TonB box</keyword>